<dbReference type="EMBL" id="MCFF01000037">
    <property type="protein sequence ID" value="ORZ08520.1"/>
    <property type="molecule type" value="Genomic_DNA"/>
</dbReference>
<evidence type="ECO:0000256" key="1">
    <source>
        <dbReference type="SAM" id="SignalP"/>
    </source>
</evidence>
<accession>A0A1Y2GEB8</accession>
<dbReference type="RefSeq" id="XP_021878448.1">
    <property type="nucleotide sequence ID" value="XM_022029035.1"/>
</dbReference>
<gene>
    <name evidence="2" type="ORF">BCR41DRAFT_399202</name>
</gene>
<evidence type="ECO:0000313" key="2">
    <source>
        <dbReference type="EMBL" id="ORZ08520.1"/>
    </source>
</evidence>
<dbReference type="OrthoDB" id="2373574at2759"/>
<keyword evidence="1" id="KW-0732">Signal</keyword>
<sequence>MSPGTMKQRNVILSLFSEVWSVSLQAGSSNIIGHPIIKSQKIILARIKDERHQQIANARSLSYEDFMELCELPELTHADKYAVSKYRLMKAYNIATPDIMTPEWVKDYDNEKEKSVYKNLCSLYTTNSTTLEDRLEAVRQREEARLGLCPKTKVHHNLEGSRYVKLRYAADIMTSCGFTDVFASNTVQAQTLKEGIRRIWEGVLKEMDNTCIALDRKKPTHNNWIFKHQLGYLNNILHDVLGVKIVGVNKRCAKYHLVHYSKVASLRQMSFDI</sequence>
<organism evidence="2 3">
    <name type="scientific">Lobosporangium transversale</name>
    <dbReference type="NCBI Taxonomy" id="64571"/>
    <lineage>
        <taxon>Eukaryota</taxon>
        <taxon>Fungi</taxon>
        <taxon>Fungi incertae sedis</taxon>
        <taxon>Mucoromycota</taxon>
        <taxon>Mortierellomycotina</taxon>
        <taxon>Mortierellomycetes</taxon>
        <taxon>Mortierellales</taxon>
        <taxon>Mortierellaceae</taxon>
        <taxon>Lobosporangium</taxon>
    </lineage>
</organism>
<reference evidence="2 3" key="1">
    <citation type="submission" date="2016-07" db="EMBL/GenBank/DDBJ databases">
        <title>Pervasive Adenine N6-methylation of Active Genes in Fungi.</title>
        <authorList>
            <consortium name="DOE Joint Genome Institute"/>
            <person name="Mondo S.J."/>
            <person name="Dannebaum R.O."/>
            <person name="Kuo R.C."/>
            <person name="Labutti K."/>
            <person name="Haridas S."/>
            <person name="Kuo A."/>
            <person name="Salamov A."/>
            <person name="Ahrendt S.R."/>
            <person name="Lipzen A."/>
            <person name="Sullivan W."/>
            <person name="Andreopoulos W.B."/>
            <person name="Clum A."/>
            <person name="Lindquist E."/>
            <person name="Daum C."/>
            <person name="Ramamoorthy G.K."/>
            <person name="Gryganskyi A."/>
            <person name="Culley D."/>
            <person name="Magnuson J.K."/>
            <person name="James T.Y."/>
            <person name="O'Malley M.A."/>
            <person name="Stajich J.E."/>
            <person name="Spatafora J.W."/>
            <person name="Visel A."/>
            <person name="Grigoriev I.V."/>
        </authorList>
    </citation>
    <scope>NUCLEOTIDE SEQUENCE [LARGE SCALE GENOMIC DNA]</scope>
    <source>
        <strain evidence="2 3">NRRL 3116</strain>
    </source>
</reference>
<evidence type="ECO:0000313" key="3">
    <source>
        <dbReference type="Proteomes" id="UP000193648"/>
    </source>
</evidence>
<dbReference type="GeneID" id="33570878"/>
<feature type="signal peptide" evidence="1">
    <location>
        <begin position="1"/>
        <end position="21"/>
    </location>
</feature>
<keyword evidence="3" id="KW-1185">Reference proteome</keyword>
<feature type="chain" id="PRO_5011009126" evidence="1">
    <location>
        <begin position="22"/>
        <end position="273"/>
    </location>
</feature>
<comment type="caution">
    <text evidence="2">The sequence shown here is derived from an EMBL/GenBank/DDBJ whole genome shotgun (WGS) entry which is preliminary data.</text>
</comment>
<dbReference type="InParanoid" id="A0A1Y2GEB8"/>
<proteinExistence type="predicted"/>
<name>A0A1Y2GEB8_9FUNG</name>
<dbReference type="AlphaFoldDB" id="A0A1Y2GEB8"/>
<dbReference type="Proteomes" id="UP000193648">
    <property type="component" value="Unassembled WGS sequence"/>
</dbReference>
<protein>
    <submittedName>
        <fullName evidence="2">Uncharacterized protein</fullName>
    </submittedName>
</protein>